<dbReference type="Proteomes" id="UP000824204">
    <property type="component" value="Unassembled WGS sequence"/>
</dbReference>
<keyword evidence="5" id="KW-0472">Membrane</keyword>
<proteinExistence type="predicted"/>
<evidence type="ECO:0000256" key="1">
    <source>
        <dbReference type="ARBA" id="ARBA00004370"/>
    </source>
</evidence>
<dbReference type="GO" id="GO:0046933">
    <property type="term" value="F:proton-transporting ATP synthase activity, rotational mechanism"/>
    <property type="evidence" value="ECO:0007669"/>
    <property type="project" value="InterPro"/>
</dbReference>
<reference evidence="7" key="2">
    <citation type="submission" date="2021-04" db="EMBL/GenBank/DDBJ databases">
        <authorList>
            <person name="Gilroy R."/>
        </authorList>
    </citation>
    <scope>NUCLEOTIDE SEQUENCE</scope>
    <source>
        <strain evidence="7">811</strain>
    </source>
</reference>
<evidence type="ECO:0000256" key="6">
    <source>
        <dbReference type="ARBA" id="ARBA00023310"/>
    </source>
</evidence>
<dbReference type="PRINTS" id="PR00125">
    <property type="entry name" value="ATPASEDELTA"/>
</dbReference>
<organism evidence="7 8">
    <name type="scientific">Candidatus Borkfalkia faecipullorum</name>
    <dbReference type="NCBI Taxonomy" id="2838510"/>
    <lineage>
        <taxon>Bacteria</taxon>
        <taxon>Bacillati</taxon>
        <taxon>Bacillota</taxon>
        <taxon>Clostridia</taxon>
        <taxon>Christensenellales</taxon>
        <taxon>Christensenellaceae</taxon>
        <taxon>Candidatus Borkfalkia</taxon>
    </lineage>
</organism>
<comment type="subcellular location">
    <subcellularLocation>
        <location evidence="1">Membrane</location>
    </subcellularLocation>
</comment>
<evidence type="ECO:0000256" key="5">
    <source>
        <dbReference type="ARBA" id="ARBA00023136"/>
    </source>
</evidence>
<dbReference type="EMBL" id="DXFX01000035">
    <property type="protein sequence ID" value="HIX07341.1"/>
    <property type="molecule type" value="Genomic_DNA"/>
</dbReference>
<evidence type="ECO:0000256" key="4">
    <source>
        <dbReference type="ARBA" id="ARBA00023065"/>
    </source>
</evidence>
<comment type="caution">
    <text evidence="7">The sequence shown here is derived from an EMBL/GenBank/DDBJ whole genome shotgun (WGS) entry which is preliminary data.</text>
</comment>
<keyword evidence="2" id="KW-0813">Transport</keyword>
<keyword evidence="3" id="KW-0375">Hydrogen ion transport</keyword>
<dbReference type="Pfam" id="PF00213">
    <property type="entry name" value="OSCP"/>
    <property type="match status" value="1"/>
</dbReference>
<keyword evidence="6" id="KW-0066">ATP synthesis</keyword>
<gene>
    <name evidence="7" type="ORF">H9741_02605</name>
</gene>
<evidence type="ECO:0000313" key="8">
    <source>
        <dbReference type="Proteomes" id="UP000824204"/>
    </source>
</evidence>
<evidence type="ECO:0000256" key="3">
    <source>
        <dbReference type="ARBA" id="ARBA00022781"/>
    </source>
</evidence>
<dbReference type="AlphaFoldDB" id="A0A9D1V744"/>
<dbReference type="InterPro" id="IPR000711">
    <property type="entry name" value="ATPase_OSCP/dsu"/>
</dbReference>
<dbReference type="GO" id="GO:0016020">
    <property type="term" value="C:membrane"/>
    <property type="evidence" value="ECO:0007669"/>
    <property type="project" value="UniProtKB-SubCell"/>
</dbReference>
<keyword evidence="4" id="KW-0406">Ion transport</keyword>
<sequence length="75" mass="8168">MKNNQATTAKVVLARKPDSETAAKIEAFAKSKGCSEVEYTIDGKIIGGIIVYIGDTVYDGSVKNRLEEMKRDVSD</sequence>
<accession>A0A9D1V744</accession>
<name>A0A9D1V744_9FIRM</name>
<evidence type="ECO:0000313" key="7">
    <source>
        <dbReference type="EMBL" id="HIX07341.1"/>
    </source>
</evidence>
<protein>
    <submittedName>
        <fullName evidence="7">F0F1 ATP synthase subunit delta</fullName>
    </submittedName>
</protein>
<evidence type="ECO:0000256" key="2">
    <source>
        <dbReference type="ARBA" id="ARBA00022448"/>
    </source>
</evidence>
<reference evidence="7" key="1">
    <citation type="journal article" date="2021" name="PeerJ">
        <title>Extensive microbial diversity within the chicken gut microbiome revealed by metagenomics and culture.</title>
        <authorList>
            <person name="Gilroy R."/>
            <person name="Ravi A."/>
            <person name="Getino M."/>
            <person name="Pursley I."/>
            <person name="Horton D.L."/>
            <person name="Alikhan N.F."/>
            <person name="Baker D."/>
            <person name="Gharbi K."/>
            <person name="Hall N."/>
            <person name="Watson M."/>
            <person name="Adriaenssens E.M."/>
            <person name="Foster-Nyarko E."/>
            <person name="Jarju S."/>
            <person name="Secka A."/>
            <person name="Antonio M."/>
            <person name="Oren A."/>
            <person name="Chaudhuri R.R."/>
            <person name="La Ragione R."/>
            <person name="Hildebrand F."/>
            <person name="Pallen M.J."/>
        </authorList>
    </citation>
    <scope>NUCLEOTIDE SEQUENCE</scope>
    <source>
        <strain evidence="7">811</strain>
    </source>
</reference>